<dbReference type="AlphaFoldDB" id="A0A117M3H0"/>
<comment type="caution">
    <text evidence="2">The sequence shown here is derived from an EMBL/GenBank/DDBJ whole genome shotgun (WGS) entry which is preliminary data.</text>
</comment>
<dbReference type="InterPro" id="IPR032432">
    <property type="entry name" value="Radical_SAM_C"/>
</dbReference>
<feature type="non-terminal residue" evidence="2">
    <location>
        <position position="1"/>
    </location>
</feature>
<evidence type="ECO:0000313" key="3">
    <source>
        <dbReference type="Proteomes" id="UP000054705"/>
    </source>
</evidence>
<dbReference type="EMBL" id="LGGS01000102">
    <property type="protein sequence ID" value="KUK82254.1"/>
    <property type="molecule type" value="Genomic_DNA"/>
</dbReference>
<proteinExistence type="predicted"/>
<accession>A0A117M3H0</accession>
<reference evidence="3" key="1">
    <citation type="journal article" date="2015" name="MBio">
        <title>Genome-Resolved Metagenomic Analysis Reveals Roles for Candidate Phyla and Other Microbial Community Members in Biogeochemical Transformations in Oil Reservoirs.</title>
        <authorList>
            <person name="Hu P."/>
            <person name="Tom L."/>
            <person name="Singh A."/>
            <person name="Thomas B.C."/>
            <person name="Baker B.J."/>
            <person name="Piceno Y.M."/>
            <person name="Andersen G.L."/>
            <person name="Banfield J.F."/>
        </authorList>
    </citation>
    <scope>NUCLEOTIDE SEQUENCE [LARGE SCALE GENOMIC DNA]</scope>
</reference>
<evidence type="ECO:0000313" key="2">
    <source>
        <dbReference type="EMBL" id="KUK82254.1"/>
    </source>
</evidence>
<sequence>QYVARVALFLEYLDPDVVIQRLVGKGPQENLLFCNWGTSWWLVKQKIEDYLERYDLYQGKRFEYLNGKAVRGLAD</sequence>
<feature type="domain" description="Radical SAM C-terminal extension" evidence="1">
    <location>
        <begin position="1"/>
        <end position="53"/>
    </location>
</feature>
<gene>
    <name evidence="2" type="ORF">XD97_0474</name>
</gene>
<organism evidence="2 3">
    <name type="scientific">Pelotomaculum thermopropionicum</name>
    <dbReference type="NCBI Taxonomy" id="110500"/>
    <lineage>
        <taxon>Bacteria</taxon>
        <taxon>Bacillati</taxon>
        <taxon>Bacillota</taxon>
        <taxon>Clostridia</taxon>
        <taxon>Eubacteriales</taxon>
        <taxon>Desulfotomaculaceae</taxon>
        <taxon>Pelotomaculum</taxon>
    </lineage>
</organism>
<protein>
    <submittedName>
        <fullName evidence="2">Putative Fe-S oxidoreductase</fullName>
    </submittedName>
</protein>
<dbReference type="Pfam" id="PF16199">
    <property type="entry name" value="Radical_SAM_C"/>
    <property type="match status" value="1"/>
</dbReference>
<evidence type="ECO:0000259" key="1">
    <source>
        <dbReference type="Pfam" id="PF16199"/>
    </source>
</evidence>
<dbReference type="Proteomes" id="UP000054705">
    <property type="component" value="Unassembled WGS sequence"/>
</dbReference>
<name>A0A117M3H0_9FIRM</name>